<dbReference type="InterPro" id="IPR022770">
    <property type="entry name" value="IucA/IucC-like_C"/>
</dbReference>
<gene>
    <name evidence="5" type="ORF">Apa02nite_032850</name>
</gene>
<evidence type="ECO:0000256" key="2">
    <source>
        <dbReference type="ARBA" id="ARBA00007832"/>
    </source>
</evidence>
<accession>A0ABQ4B8Z3</accession>
<comment type="pathway">
    <text evidence="1">Siderophore biosynthesis.</text>
</comment>
<dbReference type="RefSeq" id="WP_239164350.1">
    <property type="nucleotide sequence ID" value="NZ_BAAATY010000014.1"/>
</dbReference>
<dbReference type="Gene3D" id="6.10.250.3370">
    <property type="match status" value="1"/>
</dbReference>
<evidence type="ECO:0000259" key="3">
    <source>
        <dbReference type="Pfam" id="PF04183"/>
    </source>
</evidence>
<dbReference type="PANTHER" id="PTHR34384">
    <property type="entry name" value="L-2,3-DIAMINOPROPANOATE--CITRATE LIGASE"/>
    <property type="match status" value="1"/>
</dbReference>
<dbReference type="PANTHER" id="PTHR34384:SF5">
    <property type="entry name" value="L-2,3-DIAMINOPROPANOATE--CITRATE LIGASE"/>
    <property type="match status" value="1"/>
</dbReference>
<feature type="domain" description="Aerobactin siderophore biosynthesis IucA/IucC N-terminal" evidence="3">
    <location>
        <begin position="165"/>
        <end position="289"/>
    </location>
</feature>
<dbReference type="InterPro" id="IPR037455">
    <property type="entry name" value="LucA/IucC-like"/>
</dbReference>
<dbReference type="Gene3D" id="1.10.510.40">
    <property type="match status" value="1"/>
</dbReference>
<keyword evidence="6" id="KW-1185">Reference proteome</keyword>
<dbReference type="EMBL" id="BOMS01000045">
    <property type="protein sequence ID" value="GIE67177.1"/>
    <property type="molecule type" value="Genomic_DNA"/>
</dbReference>
<dbReference type="Proteomes" id="UP000624709">
    <property type="component" value="Unassembled WGS sequence"/>
</dbReference>
<comment type="caution">
    <text evidence="5">The sequence shown here is derived from an EMBL/GenBank/DDBJ whole genome shotgun (WGS) entry which is preliminary data.</text>
</comment>
<protein>
    <submittedName>
        <fullName evidence="5">Iron transporter</fullName>
    </submittedName>
</protein>
<evidence type="ECO:0000313" key="6">
    <source>
        <dbReference type="Proteomes" id="UP000624709"/>
    </source>
</evidence>
<name>A0ABQ4B8Z3_9ACTN</name>
<proteinExistence type="inferred from homology"/>
<feature type="domain" description="Aerobactin siderophore biosynthesis IucA/IucC N-terminal" evidence="3">
    <location>
        <begin position="109"/>
        <end position="160"/>
    </location>
</feature>
<dbReference type="InterPro" id="IPR007310">
    <property type="entry name" value="Aerobactin_biosyn_IucA/IucC_N"/>
</dbReference>
<reference evidence="5 6" key="1">
    <citation type="submission" date="2021-01" db="EMBL/GenBank/DDBJ databases">
        <title>Whole genome shotgun sequence of Actinoplanes palleronii NBRC 14916.</title>
        <authorList>
            <person name="Komaki H."/>
            <person name="Tamura T."/>
        </authorList>
    </citation>
    <scope>NUCLEOTIDE SEQUENCE [LARGE SCALE GENOMIC DNA]</scope>
    <source>
        <strain evidence="5 6">NBRC 14916</strain>
    </source>
</reference>
<dbReference type="Pfam" id="PF06276">
    <property type="entry name" value="FhuF"/>
    <property type="match status" value="1"/>
</dbReference>
<comment type="similarity">
    <text evidence="2">Belongs to the IucA/IucC family.</text>
</comment>
<organism evidence="5 6">
    <name type="scientific">Actinoplanes palleronii</name>
    <dbReference type="NCBI Taxonomy" id="113570"/>
    <lineage>
        <taxon>Bacteria</taxon>
        <taxon>Bacillati</taxon>
        <taxon>Actinomycetota</taxon>
        <taxon>Actinomycetes</taxon>
        <taxon>Micromonosporales</taxon>
        <taxon>Micromonosporaceae</taxon>
        <taxon>Actinoplanes</taxon>
    </lineage>
</organism>
<dbReference type="Pfam" id="PF04183">
    <property type="entry name" value="IucA_IucC"/>
    <property type="match status" value="2"/>
</dbReference>
<evidence type="ECO:0000256" key="1">
    <source>
        <dbReference type="ARBA" id="ARBA00004924"/>
    </source>
</evidence>
<evidence type="ECO:0000259" key="4">
    <source>
        <dbReference type="Pfam" id="PF06276"/>
    </source>
</evidence>
<sequence length="457" mass="49456">MPLPTPTADPAQTRIDLENLRPDLVERYDAALPGARAAVLRRLRLALSREPLPGVELGEEIAGPDPIELTAKLWPGTAFVTEVANSVANLALARANAVAPTVTETDLGRIEQWETDGHPLHPCCRTRAGMTVADVLAYAPEHRPVIRLRRLRVPPERWHGTAQPVLYAHPWQAARLLREYPWLTDAGPTRPMRPLMSLRTVAPVSGGPHLKTAVDVQMTSAVRTVSPAAVHNGPILSAFLTRLTADLPIDVLAETEAGAVITEHGPDRRLAHLVRRAPRLAPGEQAVPLGVFASTLLGTVDDPYRWLEELTAVLFAPLTTVLGRGVALEAHGQNTLVVLRDGHPVRTLYRDLGGVRVDRRLGLDLHGDLPTDDPDVLRVKVAAAALGTVATQLVDGFAERHGAEPDRLWAIVAAGLRAEPRLLTAPLPIKATTAMRLAADPLDDIWTHQPNPMAVHA</sequence>
<evidence type="ECO:0000313" key="5">
    <source>
        <dbReference type="EMBL" id="GIE67177.1"/>
    </source>
</evidence>
<feature type="domain" description="Aerobactin siderophore biosynthesis IucA/IucC-like C-terminal" evidence="4">
    <location>
        <begin position="305"/>
        <end position="417"/>
    </location>
</feature>